<protein>
    <recommendedName>
        <fullName evidence="3">XRE family transcriptional regulator</fullName>
    </recommendedName>
</protein>
<name>A0A8J3ZJT7_9ACTN</name>
<comment type="caution">
    <text evidence="1">The sequence shown here is derived from an EMBL/GenBank/DDBJ whole genome shotgun (WGS) entry which is preliminary data.</text>
</comment>
<dbReference type="Proteomes" id="UP000612585">
    <property type="component" value="Unassembled WGS sequence"/>
</dbReference>
<dbReference type="GO" id="GO:0003677">
    <property type="term" value="F:DNA binding"/>
    <property type="evidence" value="ECO:0007669"/>
    <property type="project" value="InterPro"/>
</dbReference>
<dbReference type="InterPro" id="IPR010982">
    <property type="entry name" value="Lambda_DNA-bd_dom_sf"/>
</dbReference>
<evidence type="ECO:0000313" key="1">
    <source>
        <dbReference type="EMBL" id="GIJ62810.1"/>
    </source>
</evidence>
<organism evidence="1 2">
    <name type="scientific">Virgisporangium aurantiacum</name>
    <dbReference type="NCBI Taxonomy" id="175570"/>
    <lineage>
        <taxon>Bacteria</taxon>
        <taxon>Bacillati</taxon>
        <taxon>Actinomycetota</taxon>
        <taxon>Actinomycetes</taxon>
        <taxon>Micromonosporales</taxon>
        <taxon>Micromonosporaceae</taxon>
        <taxon>Virgisporangium</taxon>
    </lineage>
</organism>
<dbReference type="SUPFAM" id="SSF47413">
    <property type="entry name" value="lambda repressor-like DNA-binding domains"/>
    <property type="match status" value="1"/>
</dbReference>
<dbReference type="AlphaFoldDB" id="A0A8J3ZJT7"/>
<reference evidence="1" key="1">
    <citation type="submission" date="2021-01" db="EMBL/GenBank/DDBJ databases">
        <title>Whole genome shotgun sequence of Virgisporangium aurantiacum NBRC 16421.</title>
        <authorList>
            <person name="Komaki H."/>
            <person name="Tamura T."/>
        </authorList>
    </citation>
    <scope>NUCLEOTIDE SEQUENCE</scope>
    <source>
        <strain evidence="1">NBRC 16421</strain>
    </source>
</reference>
<sequence>MDGLLLQRLAAHRGVAVPVEEHLPAAAEELGWRLTDLLAISGSAIPAELMPADPTAKRQIRNLLEKPGTLTADELASVRAYARSLPAAPEPRGQTVPPVDPITFGTALWRLMLVRNLNIETVCRVIGWPMVLLSRLVQGQFPPKPEWLRYLGDVLDLRPDDLAAIAGVPASSGEDAAPLHRTPVGGLVLDLIPLSAEAIDQLAYRYQPRRAAPSVP</sequence>
<accession>A0A8J3ZJT7</accession>
<dbReference type="EMBL" id="BOPG01000083">
    <property type="protein sequence ID" value="GIJ62810.1"/>
    <property type="molecule type" value="Genomic_DNA"/>
</dbReference>
<evidence type="ECO:0008006" key="3">
    <source>
        <dbReference type="Google" id="ProtNLM"/>
    </source>
</evidence>
<dbReference type="RefSeq" id="WP_204008697.1">
    <property type="nucleotide sequence ID" value="NZ_BOPG01000083.1"/>
</dbReference>
<keyword evidence="2" id="KW-1185">Reference proteome</keyword>
<evidence type="ECO:0000313" key="2">
    <source>
        <dbReference type="Proteomes" id="UP000612585"/>
    </source>
</evidence>
<proteinExistence type="predicted"/>
<gene>
    <name evidence="1" type="ORF">Vau01_103260</name>
</gene>